<comment type="caution">
    <text evidence="2">The sequence shown here is derived from an EMBL/GenBank/DDBJ whole genome shotgun (WGS) entry which is preliminary data.</text>
</comment>
<feature type="transmembrane region" description="Helical" evidence="1">
    <location>
        <begin position="12"/>
        <end position="32"/>
    </location>
</feature>
<evidence type="ECO:0000256" key="1">
    <source>
        <dbReference type="SAM" id="Phobius"/>
    </source>
</evidence>
<keyword evidence="1" id="KW-0472">Membrane</keyword>
<gene>
    <name evidence="2" type="ORF">KC571_01485</name>
</gene>
<dbReference type="Gene3D" id="3.30.700.10">
    <property type="entry name" value="Glycoprotein, Type 4 Pilin"/>
    <property type="match status" value="1"/>
</dbReference>
<dbReference type="EMBL" id="JAGQKX010000025">
    <property type="protein sequence ID" value="MCA9390049.1"/>
    <property type="molecule type" value="Genomic_DNA"/>
</dbReference>
<name>A0A955LGC2_UNCKA</name>
<organism evidence="2 3">
    <name type="scientific">candidate division WWE3 bacterium</name>
    <dbReference type="NCBI Taxonomy" id="2053526"/>
    <lineage>
        <taxon>Bacteria</taxon>
        <taxon>Katanobacteria</taxon>
    </lineage>
</organism>
<reference evidence="2" key="1">
    <citation type="submission" date="2020-04" db="EMBL/GenBank/DDBJ databases">
        <authorList>
            <person name="Zhang T."/>
        </authorList>
    </citation>
    <scope>NUCLEOTIDE SEQUENCE</scope>
    <source>
        <strain evidence="2">HKST-UBA01</strain>
    </source>
</reference>
<evidence type="ECO:0000313" key="2">
    <source>
        <dbReference type="EMBL" id="MCA9390049.1"/>
    </source>
</evidence>
<evidence type="ECO:0000313" key="3">
    <source>
        <dbReference type="Proteomes" id="UP000701698"/>
    </source>
</evidence>
<proteinExistence type="predicted"/>
<sequence>MHISQKTAQTSGFTLIGLLIITVFFLLMMGVITRSTQEANKNAQHRDSQRIHTLESIQAALAEYYTEHGAYPPPTETFAGWERSGCSEASCTDVPAPFMEYLSTEATLQDPSLDMITPGYELDWGYLYQSGMADEYQSYCLMTHLETRDFQNTETDASCDDGYADTYLNVGGDTWWYAVNQNN</sequence>
<keyword evidence="1" id="KW-1133">Transmembrane helix</keyword>
<keyword evidence="1" id="KW-0812">Transmembrane</keyword>
<reference evidence="2" key="2">
    <citation type="journal article" date="2021" name="Microbiome">
        <title>Successional dynamics and alternative stable states in a saline activated sludge microbial community over 9 years.</title>
        <authorList>
            <person name="Wang Y."/>
            <person name="Ye J."/>
            <person name="Ju F."/>
            <person name="Liu L."/>
            <person name="Boyd J.A."/>
            <person name="Deng Y."/>
            <person name="Parks D.H."/>
            <person name="Jiang X."/>
            <person name="Yin X."/>
            <person name="Woodcroft B.J."/>
            <person name="Tyson G.W."/>
            <person name="Hugenholtz P."/>
            <person name="Polz M.F."/>
            <person name="Zhang T."/>
        </authorList>
    </citation>
    <scope>NUCLEOTIDE SEQUENCE</scope>
    <source>
        <strain evidence="2">HKST-UBA01</strain>
    </source>
</reference>
<accession>A0A955LGC2</accession>
<protein>
    <submittedName>
        <fullName evidence="2">Type II secretion system protein</fullName>
    </submittedName>
</protein>
<dbReference type="Proteomes" id="UP000701698">
    <property type="component" value="Unassembled WGS sequence"/>
</dbReference>
<dbReference type="AlphaFoldDB" id="A0A955LGC2"/>